<geneLocation type="plasmid" evidence="1">
    <name>unnamed2</name>
</geneLocation>
<dbReference type="AlphaFoldDB" id="A0A3G8HCJ6"/>
<sequence length="168" mass="19181">MRSSLFREVIKQHNLSAKLSPVFTLSPDLDEICARVVDYIGTNYRVREEPLIKEMLTDGIAAWRAARKHGDPSVAFMKGLFSRAHDLYNKRYAAFKGEKYNVWYPFHESIPAFEQRQLAGYVCQVVDEPVPGEISQRCAAFQLAARVLTGYAFSRYFESYDVAGSFAH</sequence>
<accession>A0A3G8HCJ6</accession>
<reference evidence="2" key="1">
    <citation type="submission" date="2018-11" db="EMBL/GenBank/DDBJ databases">
        <title>FDA dAtabase for Regulatory Grade micrObial Sequences (FDA-ARGOS): Supporting development and validation of Infectious Disease Dx tests.</title>
        <authorList>
            <person name="Goldberg B."/>
            <person name="Campos J."/>
            <person name="Tallon L."/>
            <person name="Sadzewicz L."/>
            <person name="Zhao X."/>
            <person name="Vavikolanu K."/>
            <person name="Mehta A."/>
            <person name="Aluvathingal J."/>
            <person name="Nadendla S."/>
            <person name="Geyer C."/>
            <person name="Nandy P."/>
            <person name="Yan Y."/>
            <person name="Sichtig H."/>
        </authorList>
    </citation>
    <scope>NUCLEOTIDE SEQUENCE [LARGE SCALE GENOMIC DNA]</scope>
    <source>
        <strain evidence="2">FDAARGOS_614</strain>
        <plasmid evidence="2">unnamed2</plasmid>
    </source>
</reference>
<dbReference type="RefSeq" id="WP_124687031.1">
    <property type="nucleotide sequence ID" value="NZ_CP033971.1"/>
</dbReference>
<proteinExistence type="predicted"/>
<dbReference type="EMBL" id="CP033971">
    <property type="protein sequence ID" value="AZG17302.1"/>
    <property type="molecule type" value="Genomic_DNA"/>
</dbReference>
<protein>
    <submittedName>
        <fullName evidence="1">Uncharacterized protein</fullName>
    </submittedName>
</protein>
<name>A0A3G8HCJ6_9BURK</name>
<organism evidence="1 2">
    <name type="scientific">Cupriavidus pauculus</name>
    <dbReference type="NCBI Taxonomy" id="82633"/>
    <lineage>
        <taxon>Bacteria</taxon>
        <taxon>Pseudomonadati</taxon>
        <taxon>Pseudomonadota</taxon>
        <taxon>Betaproteobacteria</taxon>
        <taxon>Burkholderiales</taxon>
        <taxon>Burkholderiaceae</taxon>
        <taxon>Cupriavidus</taxon>
    </lineage>
</organism>
<dbReference type="KEGG" id="cpau:EHF44_28075"/>
<evidence type="ECO:0000313" key="1">
    <source>
        <dbReference type="EMBL" id="AZG17302.1"/>
    </source>
</evidence>
<evidence type="ECO:0000313" key="2">
    <source>
        <dbReference type="Proteomes" id="UP000270411"/>
    </source>
</evidence>
<keyword evidence="1" id="KW-0614">Plasmid</keyword>
<gene>
    <name evidence="1" type="ORF">EHF44_28075</name>
</gene>
<dbReference type="Proteomes" id="UP000270411">
    <property type="component" value="Plasmid unnamed2"/>
</dbReference>
<dbReference type="OrthoDB" id="8961565at2"/>